<dbReference type="InterPro" id="IPR036291">
    <property type="entry name" value="NAD(P)-bd_dom_sf"/>
</dbReference>
<dbReference type="InterPro" id="IPR050177">
    <property type="entry name" value="Lipid_A_modif_metabolic_enz"/>
</dbReference>
<dbReference type="PANTHER" id="PTHR43245">
    <property type="entry name" value="BIFUNCTIONAL POLYMYXIN RESISTANCE PROTEIN ARNA"/>
    <property type="match status" value="1"/>
</dbReference>
<evidence type="ECO:0000313" key="2">
    <source>
        <dbReference type="EMBL" id="SKB88881.1"/>
    </source>
</evidence>
<reference evidence="3" key="1">
    <citation type="submission" date="2017-02" db="EMBL/GenBank/DDBJ databases">
        <authorList>
            <person name="Varghese N."/>
            <person name="Submissions S."/>
        </authorList>
    </citation>
    <scope>NUCLEOTIDE SEQUENCE [LARGE SCALE GENOMIC DNA]</scope>
    <source>
        <strain evidence="3">DSM 24091</strain>
    </source>
</reference>
<protein>
    <submittedName>
        <fullName evidence="2">Nucleoside-diphosphate-sugar epimerase</fullName>
    </submittedName>
</protein>
<dbReference type="OrthoDB" id="329806at2"/>
<accession>A0A1T5EYA7</accession>
<evidence type="ECO:0000313" key="3">
    <source>
        <dbReference type="Proteomes" id="UP000190150"/>
    </source>
</evidence>
<sequence length="298" mass="33463">MKTAILGSSGFIGKNLLKVLSNAHGVSLREKTWRNDFDSASVLINFVGKAHDHKMLATQEDYYHANTELAKQVYEAFVASEAILLIHVSSLAAVEEFESNVRLTESNQCHPVSWYGKSKYAAEKWLLEQKLPSNKKLIILRPPMVHGPGDKGNLGLLYKFISKGIPYPLSSFDNKRSFISIDNFCYFIEQIIEGQEKMESGIYHIADDEPISTKEIIAIMKNVTNKNVRNVALPKAFVKTIAKIGDKIPIPLNSKRLKKMTSDLLVSNEKIKNALGIEKLPLTAKEGLEKTIRSFKEK</sequence>
<gene>
    <name evidence="2" type="ORF">SAMN05660841_02883</name>
</gene>
<organism evidence="2 3">
    <name type="scientific">Sphingobacterium nematocida</name>
    <dbReference type="NCBI Taxonomy" id="1513896"/>
    <lineage>
        <taxon>Bacteria</taxon>
        <taxon>Pseudomonadati</taxon>
        <taxon>Bacteroidota</taxon>
        <taxon>Sphingobacteriia</taxon>
        <taxon>Sphingobacteriales</taxon>
        <taxon>Sphingobacteriaceae</taxon>
        <taxon>Sphingobacterium</taxon>
    </lineage>
</organism>
<dbReference type="Pfam" id="PF01370">
    <property type="entry name" value="Epimerase"/>
    <property type="match status" value="1"/>
</dbReference>
<dbReference type="SUPFAM" id="SSF51735">
    <property type="entry name" value="NAD(P)-binding Rossmann-fold domains"/>
    <property type="match status" value="1"/>
</dbReference>
<dbReference type="EMBL" id="FUZF01000013">
    <property type="protein sequence ID" value="SKB88881.1"/>
    <property type="molecule type" value="Genomic_DNA"/>
</dbReference>
<dbReference type="STRING" id="1513896.SAMN05660841_02883"/>
<dbReference type="InterPro" id="IPR001509">
    <property type="entry name" value="Epimerase_deHydtase"/>
</dbReference>
<proteinExistence type="predicted"/>
<keyword evidence="3" id="KW-1185">Reference proteome</keyword>
<name>A0A1T5EYA7_9SPHI</name>
<dbReference type="AlphaFoldDB" id="A0A1T5EYA7"/>
<dbReference type="Gene3D" id="3.40.50.720">
    <property type="entry name" value="NAD(P)-binding Rossmann-like Domain"/>
    <property type="match status" value="1"/>
</dbReference>
<evidence type="ECO:0000259" key="1">
    <source>
        <dbReference type="Pfam" id="PF01370"/>
    </source>
</evidence>
<feature type="domain" description="NAD-dependent epimerase/dehydratase" evidence="1">
    <location>
        <begin position="5"/>
        <end position="205"/>
    </location>
</feature>
<dbReference type="Proteomes" id="UP000190150">
    <property type="component" value="Unassembled WGS sequence"/>
</dbReference>
<dbReference type="RefSeq" id="WP_079643981.1">
    <property type="nucleotide sequence ID" value="NZ_FUZF01000013.1"/>
</dbReference>